<dbReference type="PANTHER" id="PTHR43153:SF1">
    <property type="entry name" value="ELECTRON TRANSFER FLAVOPROTEIN SUBUNIT ALPHA, MITOCHONDRIAL"/>
    <property type="match status" value="1"/>
</dbReference>
<dbReference type="PANTHER" id="PTHR43153">
    <property type="entry name" value="ELECTRON TRANSFER FLAVOPROTEIN ALPHA"/>
    <property type="match status" value="1"/>
</dbReference>
<protein>
    <recommendedName>
        <fullName evidence="6">Electron transfer flavoprotein alpha/beta-subunit N-terminal domain-containing protein</fullName>
    </recommendedName>
</protein>
<feature type="domain" description="Electron transfer flavoprotein alpha/beta-subunit N-terminal" evidence="6">
    <location>
        <begin position="1"/>
        <end position="184"/>
    </location>
</feature>
<reference evidence="7" key="1">
    <citation type="submission" date="2018-05" db="EMBL/GenBank/DDBJ databases">
        <authorList>
            <person name="Lanie J.A."/>
            <person name="Ng W.-L."/>
            <person name="Kazmierczak K.M."/>
            <person name="Andrzejewski T.M."/>
            <person name="Davidsen T.M."/>
            <person name="Wayne K.J."/>
            <person name="Tettelin H."/>
            <person name="Glass J.I."/>
            <person name="Rusch D."/>
            <person name="Podicherti R."/>
            <person name="Tsui H.-C.T."/>
            <person name="Winkler M.E."/>
        </authorList>
    </citation>
    <scope>NUCLEOTIDE SEQUENCE</scope>
</reference>
<dbReference type="InterPro" id="IPR001308">
    <property type="entry name" value="ETF_a/FixB"/>
</dbReference>
<dbReference type="SUPFAM" id="SSF52467">
    <property type="entry name" value="DHS-like NAD/FAD-binding domain"/>
    <property type="match status" value="1"/>
</dbReference>
<evidence type="ECO:0000256" key="1">
    <source>
        <dbReference type="ARBA" id="ARBA00005817"/>
    </source>
</evidence>
<keyword evidence="3" id="KW-0285">Flavoprotein</keyword>
<name>A0A381PNH6_9ZZZZ</name>
<comment type="similarity">
    <text evidence="1">Belongs to the ETF alpha-subunit/FixB family.</text>
</comment>
<dbReference type="SUPFAM" id="SSF52402">
    <property type="entry name" value="Adenine nucleotide alpha hydrolases-like"/>
    <property type="match status" value="1"/>
</dbReference>
<sequence length="317" mass="33534">VEHDRGEAEPSATEALTAARELAAAHSMSPIAVLVGQEAADLQGVCAEYGIPIAFCLTSPLLSDYGPEAWGQAITELAKERSPSIILAVGTDRGNEVLAHIAARMGLPFTANSLQIQRGDLWEVTRMQWGGSLLEDITIDTETLIVSYGQHVVEPGIAPLTTPTELITQEVDLDGNLERTIIRDRVTLTDGVTLSTASVVVSGGRGVGSAEGFAPLEELAELLGGRVGCSRAVTNNGWRSHADQVGQTGTRIAPEIYIACGISGAIQHWVGAMASKNILAINTDSEANIVTKAGYAVIADLHEVIPAVVDEVRRRRN</sequence>
<dbReference type="InterPro" id="IPR014731">
    <property type="entry name" value="ETF_asu_C"/>
</dbReference>
<evidence type="ECO:0000313" key="7">
    <source>
        <dbReference type="EMBL" id="SUZ68575.1"/>
    </source>
</evidence>
<dbReference type="InterPro" id="IPR014729">
    <property type="entry name" value="Rossmann-like_a/b/a_fold"/>
</dbReference>
<dbReference type="PIRSF" id="PIRSF000089">
    <property type="entry name" value="Electra_flavoP_a"/>
    <property type="match status" value="1"/>
</dbReference>
<evidence type="ECO:0000256" key="4">
    <source>
        <dbReference type="ARBA" id="ARBA00022827"/>
    </source>
</evidence>
<feature type="non-terminal residue" evidence="7">
    <location>
        <position position="1"/>
    </location>
</feature>
<dbReference type="InterPro" id="IPR014730">
    <property type="entry name" value="ETF_a/b_N"/>
</dbReference>
<evidence type="ECO:0000256" key="5">
    <source>
        <dbReference type="ARBA" id="ARBA00022982"/>
    </source>
</evidence>
<proteinExistence type="inferred from homology"/>
<dbReference type="Gene3D" id="3.40.50.620">
    <property type="entry name" value="HUPs"/>
    <property type="match status" value="1"/>
</dbReference>
<keyword evidence="2" id="KW-0813">Transport</keyword>
<dbReference type="EMBL" id="UINC01001039">
    <property type="protein sequence ID" value="SUZ68575.1"/>
    <property type="molecule type" value="Genomic_DNA"/>
</dbReference>
<organism evidence="7">
    <name type="scientific">marine metagenome</name>
    <dbReference type="NCBI Taxonomy" id="408172"/>
    <lineage>
        <taxon>unclassified sequences</taxon>
        <taxon>metagenomes</taxon>
        <taxon>ecological metagenomes</taxon>
    </lineage>
</organism>
<accession>A0A381PNH6</accession>
<dbReference type="GO" id="GO:0050660">
    <property type="term" value="F:flavin adenine dinucleotide binding"/>
    <property type="evidence" value="ECO:0007669"/>
    <property type="project" value="InterPro"/>
</dbReference>
<evidence type="ECO:0000256" key="3">
    <source>
        <dbReference type="ARBA" id="ARBA00022630"/>
    </source>
</evidence>
<evidence type="ECO:0000256" key="2">
    <source>
        <dbReference type="ARBA" id="ARBA00022448"/>
    </source>
</evidence>
<dbReference type="InterPro" id="IPR018206">
    <property type="entry name" value="ETF_asu_C_CS"/>
</dbReference>
<keyword evidence="4" id="KW-0274">FAD</keyword>
<keyword evidence="5" id="KW-0249">Electron transport</keyword>
<dbReference type="SMART" id="SM00893">
    <property type="entry name" value="ETF"/>
    <property type="match status" value="1"/>
</dbReference>
<dbReference type="AlphaFoldDB" id="A0A381PNH6"/>
<dbReference type="InterPro" id="IPR029035">
    <property type="entry name" value="DHS-like_NAD/FAD-binding_dom"/>
</dbReference>
<gene>
    <name evidence="7" type="ORF">METZ01_LOCUS21429</name>
</gene>
<dbReference type="GO" id="GO:0033539">
    <property type="term" value="P:fatty acid beta-oxidation using acyl-CoA dehydrogenase"/>
    <property type="evidence" value="ECO:0007669"/>
    <property type="project" value="TreeGrafter"/>
</dbReference>
<dbReference type="Gene3D" id="3.40.50.1220">
    <property type="entry name" value="TPP-binding domain"/>
    <property type="match status" value="1"/>
</dbReference>
<dbReference type="GO" id="GO:0009055">
    <property type="term" value="F:electron transfer activity"/>
    <property type="evidence" value="ECO:0007669"/>
    <property type="project" value="InterPro"/>
</dbReference>
<dbReference type="Pfam" id="PF00766">
    <property type="entry name" value="ETF_alpha"/>
    <property type="match status" value="1"/>
</dbReference>
<dbReference type="PROSITE" id="PS00696">
    <property type="entry name" value="ETF_ALPHA"/>
    <property type="match status" value="1"/>
</dbReference>
<evidence type="ECO:0000259" key="6">
    <source>
        <dbReference type="SMART" id="SM00893"/>
    </source>
</evidence>
<dbReference type="Pfam" id="PF01012">
    <property type="entry name" value="ETF"/>
    <property type="match status" value="1"/>
</dbReference>